<evidence type="ECO:0000313" key="2">
    <source>
        <dbReference type="EMBL" id="QRW21910.1"/>
    </source>
</evidence>
<feature type="compositionally biased region" description="Acidic residues" evidence="1">
    <location>
        <begin position="106"/>
        <end position="122"/>
    </location>
</feature>
<organism evidence="2 3">
    <name type="scientific">Rhizoctonia solani</name>
    <dbReference type="NCBI Taxonomy" id="456999"/>
    <lineage>
        <taxon>Eukaryota</taxon>
        <taxon>Fungi</taxon>
        <taxon>Dikarya</taxon>
        <taxon>Basidiomycota</taxon>
        <taxon>Agaricomycotina</taxon>
        <taxon>Agaricomycetes</taxon>
        <taxon>Cantharellales</taxon>
        <taxon>Ceratobasidiaceae</taxon>
        <taxon>Rhizoctonia</taxon>
    </lineage>
</organism>
<evidence type="ECO:0000256" key="1">
    <source>
        <dbReference type="SAM" id="MobiDB-lite"/>
    </source>
</evidence>
<protein>
    <submittedName>
        <fullName evidence="2">Uncharacterized protein</fullName>
    </submittedName>
</protein>
<dbReference type="Proteomes" id="UP000650533">
    <property type="component" value="Chromosome 8"/>
</dbReference>
<reference evidence="2" key="1">
    <citation type="submission" date="2020-05" db="EMBL/GenBank/DDBJ databases">
        <title>Evolutionary and genomic comparisons of hybrid uninucleate and nonhybrid Rhizoctonia fungi.</title>
        <authorList>
            <person name="Li C."/>
            <person name="Chen X."/>
        </authorList>
    </citation>
    <scope>NUCLEOTIDE SEQUENCE</scope>
    <source>
        <strain evidence="2">AG-1 IA</strain>
    </source>
</reference>
<dbReference type="EMBL" id="CP059665">
    <property type="protein sequence ID" value="QRW21910.1"/>
    <property type="molecule type" value="Genomic_DNA"/>
</dbReference>
<dbReference type="GeneID" id="67031776"/>
<feature type="region of interest" description="Disordered" evidence="1">
    <location>
        <begin position="1"/>
        <end position="27"/>
    </location>
</feature>
<feature type="region of interest" description="Disordered" evidence="1">
    <location>
        <begin position="81"/>
        <end position="122"/>
    </location>
</feature>
<accession>A0A8H8NYK3</accession>
<proteinExistence type="predicted"/>
<name>A0A8H8NYK3_9AGAM</name>
<evidence type="ECO:0000313" key="3">
    <source>
        <dbReference type="Proteomes" id="UP000650533"/>
    </source>
</evidence>
<dbReference type="RefSeq" id="XP_043182147.1">
    <property type="nucleotide sequence ID" value="XM_043329313.1"/>
</dbReference>
<sequence>MPQPGMEIDTGCSSPDEPPKQNSSAVGNCHLLRTIKSLGRTTPDFNHVESWKLTQLLQCVLGAWKQGQAEGMLDALVEKAKEVEESLNETQGLRQEGSQVGSQGGDQDEDNQSDTSEDWNSD</sequence>
<dbReference type="AlphaFoldDB" id="A0A8H8NYK3"/>
<dbReference type="KEGG" id="rsx:RhiXN_09497"/>
<gene>
    <name evidence="2" type="ORF">RhiXN_09497</name>
</gene>